<gene>
    <name evidence="1" type="ORF">RRG08_053540</name>
</gene>
<sequence length="237" mass="27119">MPGVKSCVFVNRLVAYHETFAPLGDQYKKKHAKQVTSILWHEGISGRSAADVTSAFIKAISMMAEDAKDIVIWCDNCSAQNKNWTLFTSITRYINSNAVVQTCGGAPKTVEMQYHDFVEWDKRVSGGKTVKIPYLKQIQEAQFRAGSKNLFFKLLHDDDVFEECDFLMKKTQRDIDSGSNIPQIRSRPRGIPEWKKMKIIESLQCLMPEPKRAFWNTIQTDNQVADLTEIDITENFE</sequence>
<accession>A0AAE0YCY9</accession>
<protein>
    <submittedName>
        <fullName evidence="1">Uncharacterized protein</fullName>
    </submittedName>
</protein>
<dbReference type="Proteomes" id="UP001283361">
    <property type="component" value="Unassembled WGS sequence"/>
</dbReference>
<dbReference type="EMBL" id="JAWDGP010006506">
    <property type="protein sequence ID" value="KAK3739686.1"/>
    <property type="molecule type" value="Genomic_DNA"/>
</dbReference>
<keyword evidence="2" id="KW-1185">Reference proteome</keyword>
<evidence type="ECO:0000313" key="2">
    <source>
        <dbReference type="Proteomes" id="UP001283361"/>
    </source>
</evidence>
<dbReference type="AlphaFoldDB" id="A0AAE0YCY9"/>
<evidence type="ECO:0000313" key="1">
    <source>
        <dbReference type="EMBL" id="KAK3739686.1"/>
    </source>
</evidence>
<organism evidence="1 2">
    <name type="scientific">Elysia crispata</name>
    <name type="common">lettuce slug</name>
    <dbReference type="NCBI Taxonomy" id="231223"/>
    <lineage>
        <taxon>Eukaryota</taxon>
        <taxon>Metazoa</taxon>
        <taxon>Spiralia</taxon>
        <taxon>Lophotrochozoa</taxon>
        <taxon>Mollusca</taxon>
        <taxon>Gastropoda</taxon>
        <taxon>Heterobranchia</taxon>
        <taxon>Euthyneura</taxon>
        <taxon>Panpulmonata</taxon>
        <taxon>Sacoglossa</taxon>
        <taxon>Placobranchoidea</taxon>
        <taxon>Plakobranchidae</taxon>
        <taxon>Elysia</taxon>
    </lineage>
</organism>
<comment type="caution">
    <text evidence="1">The sequence shown here is derived from an EMBL/GenBank/DDBJ whole genome shotgun (WGS) entry which is preliminary data.</text>
</comment>
<proteinExistence type="predicted"/>
<reference evidence="1" key="1">
    <citation type="journal article" date="2023" name="G3 (Bethesda)">
        <title>A reference genome for the long-term kleptoplast-retaining sea slug Elysia crispata morphotype clarki.</title>
        <authorList>
            <person name="Eastman K.E."/>
            <person name="Pendleton A.L."/>
            <person name="Shaikh M.A."/>
            <person name="Suttiyut T."/>
            <person name="Ogas R."/>
            <person name="Tomko P."/>
            <person name="Gavelis G."/>
            <person name="Widhalm J.R."/>
            <person name="Wisecaver J.H."/>
        </authorList>
    </citation>
    <scope>NUCLEOTIDE SEQUENCE</scope>
    <source>
        <strain evidence="1">ECLA1</strain>
    </source>
</reference>
<name>A0AAE0YCY9_9GAST</name>